<evidence type="ECO:0000313" key="1">
    <source>
        <dbReference type="EMBL" id="RJL74985.1"/>
    </source>
</evidence>
<dbReference type="RefSeq" id="WP_024108614.1">
    <property type="nucleotide sequence ID" value="NZ_WABG01000033.1"/>
</dbReference>
<protein>
    <submittedName>
        <fullName evidence="1">Uncharacterized protein</fullName>
    </submittedName>
</protein>
<evidence type="ECO:0000313" key="2">
    <source>
        <dbReference type="Proteomes" id="UP000266633"/>
    </source>
</evidence>
<keyword evidence="2" id="KW-1185">Reference proteome</keyword>
<sequence length="261" mass="29917">MQVHENRYTMRAGCSEKKSISYQTKRNKKTFDDIFDADSRMYRDVLFFKNFVKNKKPVIIGEGKTDITYLQCVLESQAAKHRSIIINKELKISFFKPTKTISELFKVPGGTGDIGNLISNYSSYCDEFKRFSLSQPVIILIDNDSGAPAVRSLVNQITKKNFTSSDSFIHVIKNLYIMQTPLINGKDSAIEDFFDAATLNEKLDNKTLSYKGAFDISKHYGKNNFAEYVVKPKRKTIDFTGFNILLNDIKRIIKDYKAKPH</sequence>
<name>A0ABX9NT40_9GAMM</name>
<organism evidence="1 2">
    <name type="scientific">Dickeya dianthicola</name>
    <dbReference type="NCBI Taxonomy" id="204039"/>
    <lineage>
        <taxon>Bacteria</taxon>
        <taxon>Pseudomonadati</taxon>
        <taxon>Pseudomonadota</taxon>
        <taxon>Gammaproteobacteria</taxon>
        <taxon>Enterobacterales</taxon>
        <taxon>Pectobacteriaceae</taxon>
        <taxon>Dickeya</taxon>
    </lineage>
</organism>
<dbReference type="Proteomes" id="UP000266633">
    <property type="component" value="Unassembled WGS sequence"/>
</dbReference>
<accession>A0ABX9NT40</accession>
<comment type="caution">
    <text evidence="1">The sequence shown here is derived from an EMBL/GenBank/DDBJ whole genome shotgun (WGS) entry which is preliminary data.</text>
</comment>
<proteinExistence type="predicted"/>
<gene>
    <name evidence="1" type="ORF">D5077_07430</name>
</gene>
<reference evidence="1 2" key="1">
    <citation type="submission" date="2018-09" db="EMBL/GenBank/DDBJ databases">
        <title>Phylogenetic diversity of Pectobacterium and Dickeya strains causing blackleg disease of potato in Morocco.</title>
        <authorList>
            <person name="Oulghazi S."/>
            <person name="Moumni M."/>
            <person name="Faure D."/>
        </authorList>
    </citation>
    <scope>NUCLEOTIDE SEQUENCE [LARGE SCALE GENOMIC DNA]</scope>
    <source>
        <strain evidence="1 2">S4.16.03.LID</strain>
    </source>
</reference>
<dbReference type="EMBL" id="QZDO01000021">
    <property type="protein sequence ID" value="RJL74985.1"/>
    <property type="molecule type" value="Genomic_DNA"/>
</dbReference>